<dbReference type="Pfam" id="PF12796">
    <property type="entry name" value="Ank_2"/>
    <property type="match status" value="2"/>
</dbReference>
<dbReference type="InterPro" id="IPR002110">
    <property type="entry name" value="Ankyrin_rpt"/>
</dbReference>
<dbReference type="PROSITE" id="PS50088">
    <property type="entry name" value="ANK_REPEAT"/>
    <property type="match status" value="1"/>
</dbReference>
<gene>
    <name evidence="4" type="ORF">VSP0166_LOCUS15118</name>
</gene>
<sequence length="336" mass="38165">MGGTHSSLPSVPEVEVPLYDLCVGKDICTIESYVRNCVDVNKMEGDLKETALQAAVRNSEYDFVKILLSHPDIDPNAESYYRNTPLLEACRLNNREIVRLLLSHPKVDMNYLSPLGSACDAGHVELVKELLELDGIDVNSENFKTPFYASVLRKRVEIVKLLLNDERVDVNHLHDGKESALHRVCGYHSDFEMLNILLSSDRIDVNVPSGPEHLGDSGHTPLHIAIRNNHLHIVERLLSEPEIDLNKTNSVDQTPFEQALRNYDNSFVCALLKHPKLTMDVERLSLFLRYSTDKELVVLLCGALEIPAEELYKYNETMLLRPEQAFIRLVRKDTPR</sequence>
<dbReference type="AlphaFoldDB" id="A0A7S4INW7"/>
<keyword evidence="2 3" id="KW-0040">ANK repeat</keyword>
<dbReference type="EMBL" id="HBKP01021588">
    <property type="protein sequence ID" value="CAE2235239.1"/>
    <property type="molecule type" value="Transcribed_RNA"/>
</dbReference>
<evidence type="ECO:0000313" key="4">
    <source>
        <dbReference type="EMBL" id="CAE2235239.1"/>
    </source>
</evidence>
<dbReference type="Gene3D" id="1.25.40.20">
    <property type="entry name" value="Ankyrin repeat-containing domain"/>
    <property type="match status" value="1"/>
</dbReference>
<accession>A0A7S4INW7</accession>
<feature type="repeat" description="ANK" evidence="3">
    <location>
        <begin position="217"/>
        <end position="250"/>
    </location>
</feature>
<evidence type="ECO:0000256" key="2">
    <source>
        <dbReference type="ARBA" id="ARBA00023043"/>
    </source>
</evidence>
<dbReference type="SMART" id="SM00248">
    <property type="entry name" value="ANK"/>
    <property type="match status" value="7"/>
</dbReference>
<evidence type="ECO:0000256" key="1">
    <source>
        <dbReference type="ARBA" id="ARBA00022737"/>
    </source>
</evidence>
<name>A0A7S4INW7_9EUKA</name>
<reference evidence="4" key="1">
    <citation type="submission" date="2021-01" db="EMBL/GenBank/DDBJ databases">
        <authorList>
            <person name="Corre E."/>
            <person name="Pelletier E."/>
            <person name="Niang G."/>
            <person name="Scheremetjew M."/>
            <person name="Finn R."/>
            <person name="Kale V."/>
            <person name="Holt S."/>
            <person name="Cochrane G."/>
            <person name="Meng A."/>
            <person name="Brown T."/>
            <person name="Cohen L."/>
        </authorList>
    </citation>
    <scope>NUCLEOTIDE SEQUENCE</scope>
    <source>
        <strain evidence="4">DIVA3 518/3/11/1/6</strain>
    </source>
</reference>
<evidence type="ECO:0000256" key="3">
    <source>
        <dbReference type="PROSITE-ProRule" id="PRU00023"/>
    </source>
</evidence>
<dbReference type="PROSITE" id="PS50297">
    <property type="entry name" value="ANK_REP_REGION"/>
    <property type="match status" value="1"/>
</dbReference>
<dbReference type="PANTHER" id="PTHR24198">
    <property type="entry name" value="ANKYRIN REPEAT AND PROTEIN KINASE DOMAIN-CONTAINING PROTEIN"/>
    <property type="match status" value="1"/>
</dbReference>
<dbReference type="InterPro" id="IPR036770">
    <property type="entry name" value="Ankyrin_rpt-contain_sf"/>
</dbReference>
<protein>
    <submittedName>
        <fullName evidence="4">Uncharacterized protein</fullName>
    </submittedName>
</protein>
<dbReference type="PANTHER" id="PTHR24198:SF165">
    <property type="entry name" value="ANKYRIN REPEAT-CONTAINING PROTEIN-RELATED"/>
    <property type="match status" value="1"/>
</dbReference>
<keyword evidence="1" id="KW-0677">Repeat</keyword>
<dbReference type="Pfam" id="PF00023">
    <property type="entry name" value="Ank"/>
    <property type="match status" value="1"/>
</dbReference>
<organism evidence="4">
    <name type="scientific">Vannella robusta</name>
    <dbReference type="NCBI Taxonomy" id="1487602"/>
    <lineage>
        <taxon>Eukaryota</taxon>
        <taxon>Amoebozoa</taxon>
        <taxon>Discosea</taxon>
        <taxon>Flabellinia</taxon>
        <taxon>Vannellidae</taxon>
        <taxon>Vannella</taxon>
    </lineage>
</organism>
<dbReference type="SUPFAM" id="SSF48403">
    <property type="entry name" value="Ankyrin repeat"/>
    <property type="match status" value="1"/>
</dbReference>
<proteinExistence type="predicted"/>